<evidence type="ECO:0000313" key="5">
    <source>
        <dbReference type="EMBL" id="GGG00280.1"/>
    </source>
</evidence>
<protein>
    <submittedName>
        <fullName evidence="5">Acetyl-CoA acetyltransferase</fullName>
    </submittedName>
</protein>
<keyword evidence="2" id="KW-0808">Transferase</keyword>
<dbReference type="GO" id="GO:0016746">
    <property type="term" value="F:acyltransferase activity"/>
    <property type="evidence" value="ECO:0007669"/>
    <property type="project" value="UniProtKB-KW"/>
</dbReference>
<dbReference type="InterPro" id="IPR016039">
    <property type="entry name" value="Thiolase-like"/>
</dbReference>
<dbReference type="RefSeq" id="WP_188543795.1">
    <property type="nucleotide sequence ID" value="NZ_BMCU01000001.1"/>
</dbReference>
<comment type="similarity">
    <text evidence="1">Belongs to the thiolase-like superfamily. Thiolase family.</text>
</comment>
<dbReference type="Gene3D" id="2.40.50.840">
    <property type="match status" value="1"/>
</dbReference>
<dbReference type="PANTHER" id="PTHR18919:SF139">
    <property type="entry name" value="THIOLASE-LIKE PROTEIN TYPE 1 ADDITIONAL C-TERMINAL DOMAIN-CONTAINING PROTEIN"/>
    <property type="match status" value="1"/>
</dbReference>
<comment type="caution">
    <text evidence="5">The sequence shown here is derived from an EMBL/GenBank/DDBJ whole genome shotgun (WGS) entry which is preliminary data.</text>
</comment>
<accession>A0A917CW38</accession>
<dbReference type="EMBL" id="BMCU01000001">
    <property type="protein sequence ID" value="GGG00280.1"/>
    <property type="molecule type" value="Genomic_DNA"/>
</dbReference>
<reference evidence="5" key="2">
    <citation type="submission" date="2020-09" db="EMBL/GenBank/DDBJ databases">
        <authorList>
            <person name="Sun Q."/>
            <person name="Sedlacek I."/>
        </authorList>
    </citation>
    <scope>NUCLEOTIDE SEQUENCE</scope>
    <source>
        <strain evidence="5">CCM 7905</strain>
    </source>
</reference>
<evidence type="ECO:0000256" key="1">
    <source>
        <dbReference type="ARBA" id="ARBA00010982"/>
    </source>
</evidence>
<name>A0A917CW38_9NOCA</name>
<dbReference type="PANTHER" id="PTHR18919">
    <property type="entry name" value="ACETYL-COA C-ACYLTRANSFERASE"/>
    <property type="match status" value="1"/>
</dbReference>
<dbReference type="Pfam" id="PF18313">
    <property type="entry name" value="TLP1_add_C"/>
    <property type="match status" value="1"/>
</dbReference>
<gene>
    <name evidence="5" type="ORF">GCM10007304_12770</name>
</gene>
<evidence type="ECO:0000256" key="2">
    <source>
        <dbReference type="ARBA" id="ARBA00022679"/>
    </source>
</evidence>
<keyword evidence="3" id="KW-0012">Acyltransferase</keyword>
<evidence type="ECO:0000313" key="6">
    <source>
        <dbReference type="Proteomes" id="UP000654257"/>
    </source>
</evidence>
<dbReference type="Proteomes" id="UP000654257">
    <property type="component" value="Unassembled WGS sequence"/>
</dbReference>
<proteinExistence type="inferred from homology"/>
<evidence type="ECO:0000256" key="3">
    <source>
        <dbReference type="ARBA" id="ARBA00023315"/>
    </source>
</evidence>
<dbReference type="AlphaFoldDB" id="A0A917CW38"/>
<dbReference type="InterPro" id="IPR040771">
    <property type="entry name" value="TLP1_add_C"/>
</dbReference>
<dbReference type="SUPFAM" id="SSF53901">
    <property type="entry name" value="Thiolase-like"/>
    <property type="match status" value="1"/>
</dbReference>
<dbReference type="Gene3D" id="3.40.47.10">
    <property type="match status" value="1"/>
</dbReference>
<sequence>MADPRRVPVVVGVGEVRGDPTTPREPIELILEAASHAEIDSQARLLADADSVSASNVASWAYHDVAAALATRLGASPAHTFSAPIGGQWPAQLLDAAAARIASGESTVAVIAGGEAQASVSAMQKAGRDPVVDGGWSRDPGGPPHFDLDQLGSAAMQHAGTVVPVRIYPLFENRLRFDLGQSVEEADAWSSAMYSAFSSAAASNPIAWQREARSAQDIATVGPKNRMVCEPYPLSMNAMPHVDQAAVVIVTSLDAARSAGVPENKIVYVWGGAGVTDTQDILQRSTFGMSDALTSALDRALTAASVDGTTLDIVDVYSCFPIVPKMAALHLGMPRSAVLSVTGGHSSFGGPLNSYSLHSVAAVTKALRSGAKTALVHANGGYMTYQHSVLLGSSPHPDGYIGTPEPVVLEPSGPVVVAETAGRVVVETATVEHAKDGSLGQAFLVARDADDNRVAVQTAAGDVDSARVLSLYRDDGAREVVGTTVEIEPYGEFVRIRPV</sequence>
<organism evidence="5 6">
    <name type="scientific">Rhodococcoides trifolii</name>
    <dbReference type="NCBI Taxonomy" id="908250"/>
    <lineage>
        <taxon>Bacteria</taxon>
        <taxon>Bacillati</taxon>
        <taxon>Actinomycetota</taxon>
        <taxon>Actinomycetes</taxon>
        <taxon>Mycobacteriales</taxon>
        <taxon>Nocardiaceae</taxon>
        <taxon>Rhodococcoides</taxon>
    </lineage>
</organism>
<reference evidence="5" key="1">
    <citation type="journal article" date="2014" name="Int. J. Syst. Evol. Microbiol.">
        <title>Complete genome sequence of Corynebacterium casei LMG S-19264T (=DSM 44701T), isolated from a smear-ripened cheese.</title>
        <authorList>
            <consortium name="US DOE Joint Genome Institute (JGI-PGF)"/>
            <person name="Walter F."/>
            <person name="Albersmeier A."/>
            <person name="Kalinowski J."/>
            <person name="Ruckert C."/>
        </authorList>
    </citation>
    <scope>NUCLEOTIDE SEQUENCE</scope>
    <source>
        <strain evidence="5">CCM 7905</strain>
    </source>
</reference>
<keyword evidence="6" id="KW-1185">Reference proteome</keyword>
<feature type="domain" description="Thiolase-like protein type 1 additional C-terminal" evidence="4">
    <location>
        <begin position="412"/>
        <end position="474"/>
    </location>
</feature>
<evidence type="ECO:0000259" key="4">
    <source>
        <dbReference type="Pfam" id="PF18313"/>
    </source>
</evidence>